<proteinExistence type="predicted"/>
<evidence type="ECO:0000256" key="4">
    <source>
        <dbReference type="ARBA" id="ARBA00022989"/>
    </source>
</evidence>
<evidence type="ECO:0000256" key="6">
    <source>
        <dbReference type="SAM" id="Phobius"/>
    </source>
</evidence>
<feature type="transmembrane region" description="Helical" evidence="6">
    <location>
        <begin position="39"/>
        <end position="66"/>
    </location>
</feature>
<dbReference type="PANTHER" id="PTHR30287">
    <property type="entry name" value="MEMBRANE COMPONENT OF PREDICTED ABC SUPERFAMILY METABOLITE UPTAKE TRANSPORTER"/>
    <property type="match status" value="1"/>
</dbReference>
<keyword evidence="5 6" id="KW-0472">Membrane</keyword>
<dbReference type="InterPro" id="IPR003838">
    <property type="entry name" value="ABC3_permease_C"/>
</dbReference>
<evidence type="ECO:0000256" key="1">
    <source>
        <dbReference type="ARBA" id="ARBA00004651"/>
    </source>
</evidence>
<feature type="transmembrane region" description="Helical" evidence="6">
    <location>
        <begin position="78"/>
        <end position="97"/>
    </location>
</feature>
<comment type="caution">
    <text evidence="8">The sequence shown here is derived from an EMBL/GenBank/DDBJ whole genome shotgun (WGS) entry which is preliminary data.</text>
</comment>
<dbReference type="InterPro" id="IPR038766">
    <property type="entry name" value="Membrane_comp_ABC_pdt"/>
</dbReference>
<dbReference type="PANTHER" id="PTHR30287:SF1">
    <property type="entry name" value="INNER MEMBRANE PROTEIN"/>
    <property type="match status" value="1"/>
</dbReference>
<name>A0A645GA54_9ZZZZ</name>
<accession>A0A645GA54</accession>
<dbReference type="Pfam" id="PF02687">
    <property type="entry name" value="FtsX"/>
    <property type="match status" value="1"/>
</dbReference>
<evidence type="ECO:0000259" key="7">
    <source>
        <dbReference type="Pfam" id="PF02687"/>
    </source>
</evidence>
<dbReference type="GO" id="GO:0005886">
    <property type="term" value="C:plasma membrane"/>
    <property type="evidence" value="ECO:0007669"/>
    <property type="project" value="UniProtKB-SubCell"/>
</dbReference>
<evidence type="ECO:0000256" key="5">
    <source>
        <dbReference type="ARBA" id="ARBA00023136"/>
    </source>
</evidence>
<evidence type="ECO:0000256" key="3">
    <source>
        <dbReference type="ARBA" id="ARBA00022692"/>
    </source>
</evidence>
<dbReference type="EMBL" id="VSSQ01070968">
    <property type="protein sequence ID" value="MPN22679.1"/>
    <property type="molecule type" value="Genomic_DNA"/>
</dbReference>
<dbReference type="AlphaFoldDB" id="A0A645GA54"/>
<organism evidence="8">
    <name type="scientific">bioreactor metagenome</name>
    <dbReference type="NCBI Taxonomy" id="1076179"/>
    <lineage>
        <taxon>unclassified sequences</taxon>
        <taxon>metagenomes</taxon>
        <taxon>ecological metagenomes</taxon>
    </lineage>
</organism>
<protein>
    <recommendedName>
        <fullName evidence="7">ABC3 transporter permease C-terminal domain-containing protein</fullName>
    </recommendedName>
</protein>
<reference evidence="8" key="1">
    <citation type="submission" date="2019-08" db="EMBL/GenBank/DDBJ databases">
        <authorList>
            <person name="Kucharzyk K."/>
            <person name="Murdoch R.W."/>
            <person name="Higgins S."/>
            <person name="Loffler F."/>
        </authorList>
    </citation>
    <scope>NUCLEOTIDE SEQUENCE</scope>
</reference>
<evidence type="ECO:0000256" key="2">
    <source>
        <dbReference type="ARBA" id="ARBA00022475"/>
    </source>
</evidence>
<sequence length="115" mass="12747">MLFTLSNTNISERVRELATIKVLGFFDNEVHSYVNKEMLILTLFGVILGLPVGRFVSGVVIAAINFPSFNFELHISPLSYLYSALISIAFAVMVGLFTNKSLDDINMVEALKSVE</sequence>
<keyword evidence="4 6" id="KW-1133">Transmembrane helix</keyword>
<feature type="domain" description="ABC3 transporter permease C-terminal" evidence="7">
    <location>
        <begin position="2"/>
        <end position="97"/>
    </location>
</feature>
<keyword evidence="2" id="KW-1003">Cell membrane</keyword>
<gene>
    <name evidence="8" type="ORF">SDC9_170062</name>
</gene>
<keyword evidence="3 6" id="KW-0812">Transmembrane</keyword>
<evidence type="ECO:0000313" key="8">
    <source>
        <dbReference type="EMBL" id="MPN22679.1"/>
    </source>
</evidence>
<comment type="subcellular location">
    <subcellularLocation>
        <location evidence="1">Cell membrane</location>
        <topology evidence="1">Multi-pass membrane protein</topology>
    </subcellularLocation>
</comment>